<name>A0A6G3MFE9_HENSL</name>
<protein>
    <submittedName>
        <fullName evidence="5">Folylpolyglutamate synthase (Trinotate prediction)</fullName>
    </submittedName>
</protein>
<accession>A0A6G3MFE9</accession>
<organism evidence="5">
    <name type="scientific">Henneguya salminicola</name>
    <name type="common">Myxosporean</name>
    <dbReference type="NCBI Taxonomy" id="69463"/>
    <lineage>
        <taxon>Eukaryota</taxon>
        <taxon>Metazoa</taxon>
        <taxon>Cnidaria</taxon>
        <taxon>Myxozoa</taxon>
        <taxon>Myxosporea</taxon>
        <taxon>Bivalvulida</taxon>
        <taxon>Platysporina</taxon>
        <taxon>Myxobolidae</taxon>
        <taxon>Henneguya</taxon>
    </lineage>
</organism>
<evidence type="ECO:0000256" key="1">
    <source>
        <dbReference type="ARBA" id="ARBA00008276"/>
    </source>
</evidence>
<evidence type="ECO:0000256" key="3">
    <source>
        <dbReference type="ARBA" id="ARBA00022741"/>
    </source>
</evidence>
<dbReference type="InterPro" id="IPR036565">
    <property type="entry name" value="Mur-like_cat_sf"/>
</dbReference>
<dbReference type="GO" id="GO:0005524">
    <property type="term" value="F:ATP binding"/>
    <property type="evidence" value="ECO:0007669"/>
    <property type="project" value="UniProtKB-KW"/>
</dbReference>
<dbReference type="GO" id="GO:0004326">
    <property type="term" value="F:tetrahydrofolylpolyglutamate synthase activity"/>
    <property type="evidence" value="ECO:0007669"/>
    <property type="project" value="InterPro"/>
</dbReference>
<evidence type="ECO:0000256" key="2">
    <source>
        <dbReference type="ARBA" id="ARBA00022598"/>
    </source>
</evidence>
<evidence type="ECO:0000256" key="4">
    <source>
        <dbReference type="ARBA" id="ARBA00022840"/>
    </source>
</evidence>
<evidence type="ECO:0000313" key="5">
    <source>
        <dbReference type="EMBL" id="NDJ92691.1"/>
    </source>
</evidence>
<dbReference type="GO" id="GO:0005739">
    <property type="term" value="C:mitochondrion"/>
    <property type="evidence" value="ECO:0007669"/>
    <property type="project" value="TreeGrafter"/>
</dbReference>
<dbReference type="InterPro" id="IPR001645">
    <property type="entry name" value="Folylpolyglutamate_synth"/>
</dbReference>
<dbReference type="PANTHER" id="PTHR11136:SF5">
    <property type="entry name" value="FOLYLPOLYGLUTAMATE SYNTHASE, MITOCHONDRIAL"/>
    <property type="match status" value="1"/>
</dbReference>
<proteinExistence type="inferred from homology"/>
<keyword evidence="3" id="KW-0547">Nucleotide-binding</keyword>
<dbReference type="GO" id="GO:0005829">
    <property type="term" value="C:cytosol"/>
    <property type="evidence" value="ECO:0007669"/>
    <property type="project" value="TreeGrafter"/>
</dbReference>
<keyword evidence="4" id="KW-0067">ATP-binding</keyword>
<dbReference type="EMBL" id="GHBP01001307">
    <property type="protein sequence ID" value="NDJ92691.1"/>
    <property type="molecule type" value="Transcribed_RNA"/>
</dbReference>
<dbReference type="PROSITE" id="PS01012">
    <property type="entry name" value="FOLYLPOLYGLU_SYNT_2"/>
    <property type="match status" value="1"/>
</dbReference>
<reference evidence="5" key="1">
    <citation type="submission" date="2018-11" db="EMBL/GenBank/DDBJ databases">
        <title>Henneguya salminicola genome and transcriptome.</title>
        <authorList>
            <person name="Yahalomi D."/>
            <person name="Atkinson S.D."/>
            <person name="Neuhof M."/>
            <person name="Chang E.S."/>
            <person name="Philippe H."/>
            <person name="Cartwright P."/>
            <person name="Bartholomew J.L."/>
            <person name="Huchon D."/>
        </authorList>
    </citation>
    <scope>NUCLEOTIDE SEQUENCE</scope>
    <source>
        <strain evidence="5">Hz1</strain>
        <tissue evidence="5">Whole</tissue>
    </source>
</reference>
<dbReference type="SUPFAM" id="SSF53623">
    <property type="entry name" value="MurD-like peptide ligases, catalytic domain"/>
    <property type="match status" value="1"/>
</dbReference>
<dbReference type="PANTHER" id="PTHR11136">
    <property type="entry name" value="FOLYLPOLYGLUTAMATE SYNTHASE-RELATED"/>
    <property type="match status" value="1"/>
</dbReference>
<sequence length="174" mass="19833">MDLKPVSLGMKSKSMKNSSSPHLIEARERIRINGTPLSYKQFHQYFFDVFGKQISTEMTYFVALTIMAFHVFLKEKVDVVVLETGIGGRFDTTNIIPNTSLCVITLIDYDHMNILGSSLEEISWNKAGIIKNHSKVITIQQNETVLNILDQESRDKSAKLKIIDLHENDGKIFR</sequence>
<dbReference type="NCBIfam" id="TIGR01499">
    <property type="entry name" value="folC"/>
    <property type="match status" value="1"/>
</dbReference>
<dbReference type="InterPro" id="IPR018109">
    <property type="entry name" value="Folylpolyglutamate_synth_CS"/>
</dbReference>
<dbReference type="AlphaFoldDB" id="A0A6G3MFE9"/>
<keyword evidence="2" id="KW-0436">Ligase</keyword>
<comment type="similarity">
    <text evidence="1">Belongs to the folylpolyglutamate synthase family.</text>
</comment>
<dbReference type="UniPathway" id="UPA00850"/>
<dbReference type="Gene3D" id="3.40.1190.10">
    <property type="entry name" value="Mur-like, catalytic domain"/>
    <property type="match status" value="1"/>
</dbReference>